<protein>
    <submittedName>
        <fullName evidence="1">Uncharacterized protein</fullName>
    </submittedName>
</protein>
<name>A0A8C3EPW3_CORMO</name>
<sequence length="167" mass="17384">GAIVPGAAEVVDTNNLVRVDLHKNIPQPGDGGAASVLILGLHVEVGQLGAWPALPGEEVGAGTLEVKEEAVEGVVMWISEHHAGAALHRHALEEFGLLLQGTRGICAVFPKEKPHLEAPSSTFAALAASSSLAAISVIPLLTQLCWSESHSVISSPRSNLLPFRKSS</sequence>
<dbReference type="AlphaFoldDB" id="A0A8C3EPW3"/>
<evidence type="ECO:0000313" key="1">
    <source>
        <dbReference type="Ensembl" id="ENSCMUP00000024132.2"/>
    </source>
</evidence>
<organism evidence="1 2">
    <name type="scientific">Corvus moneduloides</name>
    <name type="common">New Caledonian crow</name>
    <dbReference type="NCBI Taxonomy" id="1196302"/>
    <lineage>
        <taxon>Eukaryota</taxon>
        <taxon>Metazoa</taxon>
        <taxon>Chordata</taxon>
        <taxon>Craniata</taxon>
        <taxon>Vertebrata</taxon>
        <taxon>Euteleostomi</taxon>
        <taxon>Archelosauria</taxon>
        <taxon>Archosauria</taxon>
        <taxon>Dinosauria</taxon>
        <taxon>Saurischia</taxon>
        <taxon>Theropoda</taxon>
        <taxon>Coelurosauria</taxon>
        <taxon>Aves</taxon>
        <taxon>Neognathae</taxon>
        <taxon>Neoaves</taxon>
        <taxon>Telluraves</taxon>
        <taxon>Australaves</taxon>
        <taxon>Passeriformes</taxon>
        <taxon>Corvoidea</taxon>
        <taxon>Corvidae</taxon>
        <taxon>Corvus</taxon>
    </lineage>
</organism>
<accession>A0A8C3EPW3</accession>
<dbReference type="Proteomes" id="UP000694553">
    <property type="component" value="Unassembled WGS sequence"/>
</dbReference>
<reference evidence="1" key="3">
    <citation type="submission" date="2025-09" db="UniProtKB">
        <authorList>
            <consortium name="Ensembl"/>
        </authorList>
    </citation>
    <scope>IDENTIFICATION</scope>
</reference>
<proteinExistence type="predicted"/>
<evidence type="ECO:0000313" key="2">
    <source>
        <dbReference type="Proteomes" id="UP000694553"/>
    </source>
</evidence>
<keyword evidence="2" id="KW-1185">Reference proteome</keyword>
<reference evidence="2" key="1">
    <citation type="submission" date="2019-10" db="EMBL/GenBank/DDBJ databases">
        <title>Corvus moneduloides (New Caledonian crow) genome, bCorMon1, primary haplotype.</title>
        <authorList>
            <person name="Rutz C."/>
            <person name="Fungtammasan C."/>
            <person name="Mountcastle J."/>
            <person name="Formenti G."/>
            <person name="Chow W."/>
            <person name="Howe K."/>
            <person name="Steele M.P."/>
            <person name="Fernandes J."/>
            <person name="Gilbert M.T.P."/>
            <person name="Fedrigo O."/>
            <person name="Jarvis E.D."/>
            <person name="Gemmell N."/>
        </authorList>
    </citation>
    <scope>NUCLEOTIDE SEQUENCE [LARGE SCALE GENOMIC DNA]</scope>
</reference>
<dbReference type="Ensembl" id="ENSCMUT00000025949.2">
    <property type="protein sequence ID" value="ENSCMUP00000024132.2"/>
    <property type="gene ID" value="ENSCMUG00000014769.2"/>
</dbReference>
<reference evidence="1" key="2">
    <citation type="submission" date="2025-08" db="UniProtKB">
        <authorList>
            <consortium name="Ensembl"/>
        </authorList>
    </citation>
    <scope>IDENTIFICATION</scope>
</reference>
<accession>A0A8U7NUI2</accession>